<evidence type="ECO:0000256" key="7">
    <source>
        <dbReference type="ARBA" id="ARBA00022840"/>
    </source>
</evidence>
<dbReference type="SUPFAM" id="SSF52540">
    <property type="entry name" value="P-loop containing nucleoside triphosphate hydrolases"/>
    <property type="match status" value="1"/>
</dbReference>
<dbReference type="PANTHER" id="PTHR12755:SF3">
    <property type="entry name" value="POLYNUCLEOTIDE 5'-HYDROXYL-KINASE NOL9"/>
    <property type="match status" value="1"/>
</dbReference>
<dbReference type="Pfam" id="PF16575">
    <property type="entry name" value="CLP1_P"/>
    <property type="match status" value="1"/>
</dbReference>
<evidence type="ECO:0000313" key="11">
    <source>
        <dbReference type="Proteomes" id="UP001194468"/>
    </source>
</evidence>
<evidence type="ECO:0000313" key="10">
    <source>
        <dbReference type="EMBL" id="KAF8451185.1"/>
    </source>
</evidence>
<dbReference type="Proteomes" id="UP001194468">
    <property type="component" value="Unassembled WGS sequence"/>
</dbReference>
<keyword evidence="11" id="KW-1185">Reference proteome</keyword>
<comment type="caution">
    <text evidence="10">The sequence shown here is derived from an EMBL/GenBank/DDBJ whole genome shotgun (WGS) entry which is preliminary data.</text>
</comment>
<organism evidence="10 11">
    <name type="scientific">Boletus edulis BED1</name>
    <dbReference type="NCBI Taxonomy" id="1328754"/>
    <lineage>
        <taxon>Eukaryota</taxon>
        <taxon>Fungi</taxon>
        <taxon>Dikarya</taxon>
        <taxon>Basidiomycota</taxon>
        <taxon>Agaricomycotina</taxon>
        <taxon>Agaricomycetes</taxon>
        <taxon>Agaricomycetidae</taxon>
        <taxon>Boletales</taxon>
        <taxon>Boletineae</taxon>
        <taxon>Boletaceae</taxon>
        <taxon>Boletoideae</taxon>
        <taxon>Boletus</taxon>
    </lineage>
</organism>
<reference evidence="10" key="2">
    <citation type="journal article" date="2020" name="Nat. Commun.">
        <title>Large-scale genome sequencing of mycorrhizal fungi provides insights into the early evolution of symbiotic traits.</title>
        <authorList>
            <person name="Miyauchi S."/>
            <person name="Kiss E."/>
            <person name="Kuo A."/>
            <person name="Drula E."/>
            <person name="Kohler A."/>
            <person name="Sanchez-Garcia M."/>
            <person name="Morin E."/>
            <person name="Andreopoulos B."/>
            <person name="Barry K.W."/>
            <person name="Bonito G."/>
            <person name="Buee M."/>
            <person name="Carver A."/>
            <person name="Chen C."/>
            <person name="Cichocki N."/>
            <person name="Clum A."/>
            <person name="Culley D."/>
            <person name="Crous P.W."/>
            <person name="Fauchery L."/>
            <person name="Girlanda M."/>
            <person name="Hayes R.D."/>
            <person name="Keri Z."/>
            <person name="LaButti K."/>
            <person name="Lipzen A."/>
            <person name="Lombard V."/>
            <person name="Magnuson J."/>
            <person name="Maillard F."/>
            <person name="Murat C."/>
            <person name="Nolan M."/>
            <person name="Ohm R.A."/>
            <person name="Pangilinan J."/>
            <person name="Pereira M.F."/>
            <person name="Perotto S."/>
            <person name="Peter M."/>
            <person name="Pfister S."/>
            <person name="Riley R."/>
            <person name="Sitrit Y."/>
            <person name="Stielow J.B."/>
            <person name="Szollosi G."/>
            <person name="Zifcakova L."/>
            <person name="Stursova M."/>
            <person name="Spatafora J.W."/>
            <person name="Tedersoo L."/>
            <person name="Vaario L.M."/>
            <person name="Yamada A."/>
            <person name="Yan M."/>
            <person name="Wang P."/>
            <person name="Xu J."/>
            <person name="Bruns T."/>
            <person name="Baldrian P."/>
            <person name="Vilgalys R."/>
            <person name="Dunand C."/>
            <person name="Henrissat B."/>
            <person name="Grigoriev I.V."/>
            <person name="Hibbett D."/>
            <person name="Nagy L.G."/>
            <person name="Martin F.M."/>
        </authorList>
    </citation>
    <scope>NUCLEOTIDE SEQUENCE</scope>
    <source>
        <strain evidence="10">BED1</strain>
    </source>
</reference>
<feature type="domain" description="Clp1 P-loop" evidence="9">
    <location>
        <begin position="247"/>
        <end position="397"/>
    </location>
</feature>
<evidence type="ECO:0000256" key="4">
    <source>
        <dbReference type="ARBA" id="ARBA00022679"/>
    </source>
</evidence>
<dbReference type="InterPro" id="IPR032319">
    <property type="entry name" value="CLP1_P"/>
</dbReference>
<keyword evidence="6" id="KW-0418">Kinase</keyword>
<name>A0AAD4C7I6_BOLED</name>
<keyword evidence="5" id="KW-0547">Nucleotide-binding</keyword>
<evidence type="ECO:0000259" key="9">
    <source>
        <dbReference type="Pfam" id="PF16575"/>
    </source>
</evidence>
<dbReference type="GO" id="GO:0005634">
    <property type="term" value="C:nucleus"/>
    <property type="evidence" value="ECO:0007669"/>
    <property type="project" value="TreeGrafter"/>
</dbReference>
<dbReference type="GO" id="GO:0051731">
    <property type="term" value="F:polynucleotide 5'-hydroxyl-kinase activity"/>
    <property type="evidence" value="ECO:0007669"/>
    <property type="project" value="InterPro"/>
</dbReference>
<dbReference type="GO" id="GO:0005524">
    <property type="term" value="F:ATP binding"/>
    <property type="evidence" value="ECO:0007669"/>
    <property type="project" value="UniProtKB-KW"/>
</dbReference>
<dbReference type="AlphaFoldDB" id="A0AAD4C7I6"/>
<keyword evidence="7" id="KW-0067">ATP-binding</keyword>
<feature type="region of interest" description="Disordered" evidence="8">
    <location>
        <begin position="1"/>
        <end position="63"/>
    </location>
</feature>
<proteinExistence type="inferred from homology"/>
<evidence type="ECO:0000256" key="5">
    <source>
        <dbReference type="ARBA" id="ARBA00022741"/>
    </source>
</evidence>
<protein>
    <recommendedName>
        <fullName evidence="3">Polynucleotide 5'-hydroxyl-kinase GRC3</fullName>
    </recommendedName>
    <alternativeName>
        <fullName evidence="2">Polynucleotide 5'-hydroxyl-kinase grc3</fullName>
    </alternativeName>
</protein>
<dbReference type="GO" id="GO:0000448">
    <property type="term" value="P:cleavage in ITS2 between 5.8S rRNA and LSU-rRNA of tricistronic rRNA transcript (SSU-rRNA, 5.8S rRNA, LSU-rRNA)"/>
    <property type="evidence" value="ECO:0007669"/>
    <property type="project" value="TreeGrafter"/>
</dbReference>
<accession>A0AAD4C7I6</accession>
<dbReference type="InterPro" id="IPR045116">
    <property type="entry name" value="Clp1/Grc3"/>
</dbReference>
<evidence type="ECO:0000256" key="3">
    <source>
        <dbReference type="ARBA" id="ARBA00019824"/>
    </source>
</evidence>
<evidence type="ECO:0000256" key="6">
    <source>
        <dbReference type="ARBA" id="ARBA00022777"/>
    </source>
</evidence>
<evidence type="ECO:0000256" key="8">
    <source>
        <dbReference type="SAM" id="MobiDB-lite"/>
    </source>
</evidence>
<dbReference type="EMBL" id="WHUW01000002">
    <property type="protein sequence ID" value="KAF8451185.1"/>
    <property type="molecule type" value="Genomic_DNA"/>
</dbReference>
<keyword evidence="4" id="KW-0808">Transferase</keyword>
<evidence type="ECO:0000256" key="2">
    <source>
        <dbReference type="ARBA" id="ARBA00018706"/>
    </source>
</evidence>
<dbReference type="InterPro" id="IPR027417">
    <property type="entry name" value="P-loop_NTPase"/>
</dbReference>
<evidence type="ECO:0000256" key="1">
    <source>
        <dbReference type="ARBA" id="ARBA00011003"/>
    </source>
</evidence>
<reference evidence="10" key="1">
    <citation type="submission" date="2019-10" db="EMBL/GenBank/DDBJ databases">
        <authorList>
            <consortium name="DOE Joint Genome Institute"/>
            <person name="Kuo A."/>
            <person name="Miyauchi S."/>
            <person name="Kiss E."/>
            <person name="Drula E."/>
            <person name="Kohler A."/>
            <person name="Sanchez-Garcia M."/>
            <person name="Andreopoulos B."/>
            <person name="Barry K.W."/>
            <person name="Bonito G."/>
            <person name="Buee M."/>
            <person name="Carver A."/>
            <person name="Chen C."/>
            <person name="Cichocki N."/>
            <person name="Clum A."/>
            <person name="Culley D."/>
            <person name="Crous P.W."/>
            <person name="Fauchery L."/>
            <person name="Girlanda M."/>
            <person name="Hayes R."/>
            <person name="Keri Z."/>
            <person name="LaButti K."/>
            <person name="Lipzen A."/>
            <person name="Lombard V."/>
            <person name="Magnuson J."/>
            <person name="Maillard F."/>
            <person name="Morin E."/>
            <person name="Murat C."/>
            <person name="Nolan M."/>
            <person name="Ohm R."/>
            <person name="Pangilinan J."/>
            <person name="Pereira M."/>
            <person name="Perotto S."/>
            <person name="Peter M."/>
            <person name="Riley R."/>
            <person name="Sitrit Y."/>
            <person name="Stielow B."/>
            <person name="Szollosi G."/>
            <person name="Zifcakova L."/>
            <person name="Stursova M."/>
            <person name="Spatafora J.W."/>
            <person name="Tedersoo L."/>
            <person name="Vaario L.-M."/>
            <person name="Yamada A."/>
            <person name="Yan M."/>
            <person name="Wang P."/>
            <person name="Xu J."/>
            <person name="Bruns T."/>
            <person name="Baldrian P."/>
            <person name="Vilgalys R."/>
            <person name="Henrissat B."/>
            <person name="Grigoriev I.V."/>
            <person name="Hibbett D."/>
            <person name="Nagy L.G."/>
            <person name="Martin F.M."/>
        </authorList>
    </citation>
    <scope>NUCLEOTIDE SEQUENCE</scope>
    <source>
        <strain evidence="10">BED1</strain>
    </source>
</reference>
<comment type="similarity">
    <text evidence="1">Belongs to the Clp1 family. NOL9/GRC3 subfamily.</text>
</comment>
<dbReference type="Gene3D" id="3.40.50.300">
    <property type="entry name" value="P-loop containing nucleotide triphosphate hydrolases"/>
    <property type="match status" value="1"/>
</dbReference>
<sequence>MDIPQPVIGLSSVSITKTERAWSPSRPIPDSSDDDEPGPSGSFDPASYLTPSTSKKTEPLPLSTFHPVPNHNVYPIPENDYARILVLQPNETLALVGVYSFCVLQGSISLLGVILSPSNIKHTVFAPRSSPIPILSWATSVHQGSCTYPIPPSIRQQENATAIVIEYTDTGVKGLRRICKIFDGIFKPPREPEAGPGIDIPRIHIVHHSTKDIRPFVLPSSWEVAFASLEDQPDSEMNSAPVCLVKGPRKSGKSTLARTLVNRLLSRYRRVAFLECDLGQSEFTPGGLVALNLVENYVFGPPFTHASLPYRAHYIGSTSPRASPSHYLHSIQSLLETYRLDLQFPALIDDHPPGDERIYDAIPLVVNTMGWNKGLGADLNARIEEFVEASHTFDIDGAEEKGWPAPPQSRHIPQFSTAMPFVQTSRRCLKVEAIQTEMTNTYHTPADHRHLNVLSYFHAIFAELPTSSSSGPALKQVTATGWDTSLPLCARYPYEVDYTQALDQVYLTGAGYEDVVPSELTRVLNGAIVGLVSGDPVNTFSRPTSQEAALLSYTPGEPPPDPMLSMCHGLALIRGLPLAPHPHAPYMHILTPLPTGLLAQARMLVKGEMELPIRGMLDFREDDQGRVAGIEKGYVPYLQWGKGEGVGGEKRRVRRNLMRKGQM</sequence>
<gene>
    <name evidence="10" type="ORF">L210DRAFT_3385957</name>
</gene>
<dbReference type="PANTHER" id="PTHR12755">
    <property type="entry name" value="CLEAVAGE/POLYADENYLATION FACTOR IA SUBUNIT CLP1P"/>
    <property type="match status" value="1"/>
</dbReference>